<feature type="signal peptide" evidence="2">
    <location>
        <begin position="1"/>
        <end position="16"/>
    </location>
</feature>
<feature type="region of interest" description="Disordered" evidence="1">
    <location>
        <begin position="214"/>
        <end position="469"/>
    </location>
</feature>
<feature type="compositionally biased region" description="Basic and acidic residues" evidence="1">
    <location>
        <begin position="533"/>
        <end position="548"/>
    </location>
</feature>
<comment type="caution">
    <text evidence="4">The sequence shown here is derived from an EMBL/GenBank/DDBJ whole genome shotgun (WGS) entry which is preliminary data.</text>
</comment>
<feature type="chain" id="PRO_5045712322" evidence="2">
    <location>
        <begin position="17"/>
        <end position="561"/>
    </location>
</feature>
<feature type="region of interest" description="Disordered" evidence="1">
    <location>
        <begin position="507"/>
        <end position="548"/>
    </location>
</feature>
<dbReference type="InterPro" id="IPR055343">
    <property type="entry name" value="CREG_beta-barrel"/>
</dbReference>
<dbReference type="PANTHER" id="PTHR37273:SF1">
    <property type="entry name" value="ADL397C-AP"/>
    <property type="match status" value="1"/>
</dbReference>
<evidence type="ECO:0000259" key="3">
    <source>
        <dbReference type="Pfam" id="PF13883"/>
    </source>
</evidence>
<dbReference type="Proteomes" id="UP001498771">
    <property type="component" value="Unassembled WGS sequence"/>
</dbReference>
<feature type="compositionally biased region" description="Pro residues" evidence="1">
    <location>
        <begin position="292"/>
        <end position="301"/>
    </location>
</feature>
<name>A0ABR1F3S7_9ASCO</name>
<dbReference type="PANTHER" id="PTHR37273">
    <property type="entry name" value="CHROMOSOME 8, WHOLE GENOME SHOTGUN SEQUENCE"/>
    <property type="match status" value="1"/>
</dbReference>
<evidence type="ECO:0000313" key="4">
    <source>
        <dbReference type="EMBL" id="KAK7204462.1"/>
    </source>
</evidence>
<feature type="compositionally biased region" description="Basic and acidic residues" evidence="1">
    <location>
        <begin position="371"/>
        <end position="381"/>
    </location>
</feature>
<feature type="domain" description="CREG-like beta-barrel" evidence="3">
    <location>
        <begin position="42"/>
        <end position="204"/>
    </location>
</feature>
<accession>A0ABR1F3S7</accession>
<proteinExistence type="predicted"/>
<reference evidence="4 5" key="1">
    <citation type="submission" date="2024-03" db="EMBL/GenBank/DDBJ databases">
        <title>Genome-scale model development and genomic sequencing of the oleaginous clade Lipomyces.</title>
        <authorList>
            <consortium name="Lawrence Berkeley National Laboratory"/>
            <person name="Czajka J.J."/>
            <person name="Han Y."/>
            <person name="Kim J."/>
            <person name="Mondo S.J."/>
            <person name="Hofstad B.A."/>
            <person name="Robles A."/>
            <person name="Haridas S."/>
            <person name="Riley R."/>
            <person name="LaButti K."/>
            <person name="Pangilinan J."/>
            <person name="Andreopoulos W."/>
            <person name="Lipzen A."/>
            <person name="Yan J."/>
            <person name="Wang M."/>
            <person name="Ng V."/>
            <person name="Grigoriev I.V."/>
            <person name="Spatafora J.W."/>
            <person name="Magnuson J.K."/>
            <person name="Baker S.E."/>
            <person name="Pomraning K.R."/>
        </authorList>
    </citation>
    <scope>NUCLEOTIDE SEQUENCE [LARGE SCALE GENOMIC DNA]</scope>
    <source>
        <strain evidence="4 5">Phaff 52-87</strain>
    </source>
</reference>
<protein>
    <submittedName>
        <fullName evidence="4">Pyridoxamine 5'-phosphate oxidase-domain-containing protein</fullName>
    </submittedName>
</protein>
<dbReference type="Gene3D" id="2.30.110.10">
    <property type="entry name" value="Electron Transport, Fmn-binding Protein, Chain A"/>
    <property type="match status" value="1"/>
</dbReference>
<feature type="compositionally biased region" description="Acidic residues" evidence="1">
    <location>
        <begin position="411"/>
        <end position="422"/>
    </location>
</feature>
<gene>
    <name evidence="4" type="ORF">BZA70DRAFT_280804</name>
</gene>
<evidence type="ECO:0000256" key="2">
    <source>
        <dbReference type="SAM" id="SignalP"/>
    </source>
</evidence>
<dbReference type="EMBL" id="JBBJBU010000008">
    <property type="protein sequence ID" value="KAK7204462.1"/>
    <property type="molecule type" value="Genomic_DNA"/>
</dbReference>
<organism evidence="4 5">
    <name type="scientific">Myxozyma melibiosi</name>
    <dbReference type="NCBI Taxonomy" id="54550"/>
    <lineage>
        <taxon>Eukaryota</taxon>
        <taxon>Fungi</taxon>
        <taxon>Dikarya</taxon>
        <taxon>Ascomycota</taxon>
        <taxon>Saccharomycotina</taxon>
        <taxon>Lipomycetes</taxon>
        <taxon>Lipomycetales</taxon>
        <taxon>Lipomycetaceae</taxon>
        <taxon>Myxozyma</taxon>
    </lineage>
</organism>
<evidence type="ECO:0000313" key="5">
    <source>
        <dbReference type="Proteomes" id="UP001498771"/>
    </source>
</evidence>
<feature type="compositionally biased region" description="Pro residues" evidence="1">
    <location>
        <begin position="254"/>
        <end position="284"/>
    </location>
</feature>
<dbReference type="RefSeq" id="XP_064767495.1">
    <property type="nucleotide sequence ID" value="XM_064913029.1"/>
</dbReference>
<evidence type="ECO:0000256" key="1">
    <source>
        <dbReference type="SAM" id="MobiDB-lite"/>
    </source>
</evidence>
<sequence>MKGSLSLLALALTASASPLSFLTNSAPEQVLSQPSQHTLTRPSVDEAAVQARKLIKSEAFADMNTVFQSGPLAGSAIGLLEYYADCSEDGSLTLLMVEVGHNYKNWLEGSPVSFSIKYSPKFFSLSPASEPRASLVGNISYVEDEEEIKKAKLCFLHRHPDAKAWLPGNKIHKTAFMTFVPESVYWLGGFGNVAYIGDIPIDMYKNVTLDHPHPSLPHFPPHHGDGPDDGDDEYEPKHPNGERPPYGADTEGQAPPPPPGPDGQAPPPPPGPHGQRPPPPPPHGPSGHEGHYPPPPPPPHGPSDHDGHYPPPPPPHHAPSDHDGYYPPPPPPHGPSDHEGDHDDDYPPPPPPHHGPPSDHDDDDDDEEDEHFPHFRPDPSFRRGRKPHFDDDDDEPRRFRGPRRMRHEFEHEEEEDDDEEEDKHERKFTPRPPRFGNREPSERFPGARGRRPEGYGRPGPSLRELHGRSQDLMQCLHEDERLILDSDESTVVDAIRRCQKLINKRMNKAGKKGCHDKAGKKTHGGEMQMPPRDGPRRERAMQAQRDDESSVYGYVRRIFFA</sequence>
<dbReference type="Pfam" id="PF13883">
    <property type="entry name" value="CREG_beta-barrel"/>
    <property type="match status" value="1"/>
</dbReference>
<dbReference type="SUPFAM" id="SSF50475">
    <property type="entry name" value="FMN-binding split barrel"/>
    <property type="match status" value="1"/>
</dbReference>
<dbReference type="InterPro" id="IPR012349">
    <property type="entry name" value="Split_barrel_FMN-bd"/>
</dbReference>
<feature type="compositionally biased region" description="Acidic residues" evidence="1">
    <location>
        <begin position="360"/>
        <end position="370"/>
    </location>
</feature>
<keyword evidence="5" id="KW-1185">Reference proteome</keyword>
<keyword evidence="2" id="KW-0732">Signal</keyword>
<dbReference type="GeneID" id="90038541"/>